<dbReference type="Pfam" id="PF03372">
    <property type="entry name" value="Exo_endo_phos"/>
    <property type="match status" value="1"/>
</dbReference>
<organism evidence="3 4">
    <name type="scientific">Haematobacter missouriensis</name>
    <dbReference type="NCBI Taxonomy" id="366616"/>
    <lineage>
        <taxon>Bacteria</taxon>
        <taxon>Pseudomonadati</taxon>
        <taxon>Pseudomonadota</taxon>
        <taxon>Alphaproteobacteria</taxon>
        <taxon>Rhodobacterales</taxon>
        <taxon>Paracoccaceae</taxon>
        <taxon>Haematobacter</taxon>
    </lineage>
</organism>
<evidence type="ECO:0000259" key="1">
    <source>
        <dbReference type="Pfam" id="PF03372"/>
    </source>
</evidence>
<protein>
    <recommendedName>
        <fullName evidence="1">Endonuclease/exonuclease/phosphatase domain-containing protein</fullName>
    </recommendedName>
</protein>
<dbReference type="RefSeq" id="WP_051930858.1">
    <property type="nucleotide sequence ID" value="NZ_JFGS01000060.1"/>
</dbReference>
<dbReference type="InterPro" id="IPR005135">
    <property type="entry name" value="Endo/exonuclease/phosphatase"/>
</dbReference>
<evidence type="ECO:0000313" key="3">
    <source>
        <dbReference type="EMBL" id="OWJ80888.1"/>
    </source>
</evidence>
<dbReference type="AlphaFoldDB" id="A0A212AHA7"/>
<name>A0A212AHA7_9RHOB</name>
<sequence length="71" mass="8216">MRIVSYNIRKAVGLDRRRDPERILAILREVDADIVVLQEADRRLGRRSAALPPEMIRGETDYRIVDQRAAT</sequence>
<gene>
    <name evidence="3" type="ORF">CDV52_20595</name>
    <name evidence="2" type="ORF">CDV53_13485</name>
</gene>
<evidence type="ECO:0000313" key="4">
    <source>
        <dbReference type="Proteomes" id="UP000196640"/>
    </source>
</evidence>
<dbReference type="OrthoDB" id="9813425at2"/>
<dbReference type="InterPro" id="IPR036691">
    <property type="entry name" value="Endo/exonu/phosph_ase_sf"/>
</dbReference>
<comment type="caution">
    <text evidence="3">The sequence shown here is derived from an EMBL/GenBank/DDBJ whole genome shotgun (WGS) entry which is preliminary data.</text>
</comment>
<proteinExistence type="predicted"/>
<dbReference type="Proteomes" id="UP000214673">
    <property type="component" value="Unassembled WGS sequence"/>
</dbReference>
<dbReference type="GO" id="GO:0003824">
    <property type="term" value="F:catalytic activity"/>
    <property type="evidence" value="ECO:0007669"/>
    <property type="project" value="InterPro"/>
</dbReference>
<dbReference type="EMBL" id="NIPX01000061">
    <property type="protein sequence ID" value="OWJ80888.1"/>
    <property type="molecule type" value="Genomic_DNA"/>
</dbReference>
<feature type="domain" description="Endonuclease/exonuclease/phosphatase" evidence="1">
    <location>
        <begin position="4"/>
        <end position="51"/>
    </location>
</feature>
<dbReference type="STRING" id="366616.CG51_17790"/>
<reference evidence="4 5" key="1">
    <citation type="submission" date="2016-11" db="EMBL/GenBank/DDBJ databases">
        <title>Comparison of Traditional DNA-DNA Hybridization with In Silico Genomic Analysis.</title>
        <authorList>
            <person name="Nicholson A.C."/>
            <person name="Sammons S."/>
            <person name="Humrighouse B.W."/>
            <person name="Graziano J."/>
            <person name="Lasker B."/>
            <person name="Whitney A.M."/>
            <person name="Mcquiston J.R."/>
        </authorList>
    </citation>
    <scope>NUCLEOTIDE SEQUENCE [LARGE SCALE GENOMIC DNA]</scope>
    <source>
        <strain evidence="2 5">H1892</strain>
        <strain evidence="3 4">H2381</strain>
    </source>
</reference>
<accession>A0A212AHA7</accession>
<keyword evidence="5" id="KW-1185">Reference proteome</keyword>
<dbReference type="SUPFAM" id="SSF56219">
    <property type="entry name" value="DNase I-like"/>
    <property type="match status" value="1"/>
</dbReference>
<evidence type="ECO:0000313" key="5">
    <source>
        <dbReference type="Proteomes" id="UP000214673"/>
    </source>
</evidence>
<dbReference type="Proteomes" id="UP000196640">
    <property type="component" value="Unassembled WGS sequence"/>
</dbReference>
<dbReference type="Gene3D" id="3.60.10.10">
    <property type="entry name" value="Endonuclease/exonuclease/phosphatase"/>
    <property type="match status" value="1"/>
</dbReference>
<evidence type="ECO:0000313" key="2">
    <source>
        <dbReference type="EMBL" id="OWJ74460.1"/>
    </source>
</evidence>
<dbReference type="EMBL" id="NIPV01000063">
    <property type="protein sequence ID" value="OWJ74460.1"/>
    <property type="molecule type" value="Genomic_DNA"/>
</dbReference>